<organism evidence="6 7">
    <name type="scientific">Virgibacillus dokdonensis</name>
    <dbReference type="NCBI Taxonomy" id="302167"/>
    <lineage>
        <taxon>Bacteria</taxon>
        <taxon>Bacillati</taxon>
        <taxon>Bacillota</taxon>
        <taxon>Bacilli</taxon>
        <taxon>Bacillales</taxon>
        <taxon>Bacillaceae</taxon>
        <taxon>Virgibacillus</taxon>
    </lineage>
</organism>
<evidence type="ECO:0000313" key="7">
    <source>
        <dbReference type="Proteomes" id="UP000234237"/>
    </source>
</evidence>
<dbReference type="InterPro" id="IPR036291">
    <property type="entry name" value="NAD(P)-bd_dom_sf"/>
</dbReference>
<dbReference type="InterPro" id="IPR050223">
    <property type="entry name" value="D-isomer_2-hydroxyacid_DH"/>
</dbReference>
<dbReference type="RefSeq" id="WP_077703179.1">
    <property type="nucleotide sequence ID" value="NZ_CP018622.1"/>
</dbReference>
<evidence type="ECO:0000256" key="1">
    <source>
        <dbReference type="ARBA" id="ARBA00005854"/>
    </source>
</evidence>
<evidence type="ECO:0000256" key="2">
    <source>
        <dbReference type="ARBA" id="ARBA00023002"/>
    </source>
</evidence>
<comment type="similarity">
    <text evidence="1 3">Belongs to the D-isomer specific 2-hydroxyacid dehydrogenase family.</text>
</comment>
<dbReference type="GO" id="GO:0016618">
    <property type="term" value="F:hydroxypyruvate reductase [NAD(P)H] activity"/>
    <property type="evidence" value="ECO:0007669"/>
    <property type="project" value="TreeGrafter"/>
</dbReference>
<dbReference type="InterPro" id="IPR006139">
    <property type="entry name" value="D-isomer_2_OHA_DH_cat_dom"/>
</dbReference>
<dbReference type="CDD" id="cd05301">
    <property type="entry name" value="GDH"/>
    <property type="match status" value="1"/>
</dbReference>
<dbReference type="FunFam" id="3.40.50.720:FF:000462">
    <property type="entry name" value="Glyoxylate reductase (NADP+)"/>
    <property type="match status" value="1"/>
</dbReference>
<dbReference type="KEGG" id="vpn:A21D_02837"/>
<dbReference type="EC" id="1.1.1.79" evidence="6"/>
<accession>A0A2K9J1Q0</accession>
<feature type="domain" description="D-isomer specific 2-hydroxyacid dehydrogenase catalytic" evidence="4">
    <location>
        <begin position="7"/>
        <end position="320"/>
    </location>
</feature>
<dbReference type="Pfam" id="PF02826">
    <property type="entry name" value="2-Hacid_dh_C"/>
    <property type="match status" value="1"/>
</dbReference>
<dbReference type="Pfam" id="PF00389">
    <property type="entry name" value="2-Hacid_dh"/>
    <property type="match status" value="1"/>
</dbReference>
<dbReference type="PANTHER" id="PTHR10996">
    <property type="entry name" value="2-HYDROXYACID DEHYDROGENASE-RELATED"/>
    <property type="match status" value="1"/>
</dbReference>
<dbReference type="PROSITE" id="PS00671">
    <property type="entry name" value="D_2_HYDROXYACID_DH_3"/>
    <property type="match status" value="1"/>
</dbReference>
<evidence type="ECO:0000259" key="5">
    <source>
        <dbReference type="Pfam" id="PF02826"/>
    </source>
</evidence>
<protein>
    <submittedName>
        <fullName evidence="6">Glyoxylate/hydroxypyruvate reductase B</fullName>
        <ecNumber evidence="6">1.1.1.79</ecNumber>
    </submittedName>
</protein>
<dbReference type="GO" id="GO:0030267">
    <property type="term" value="F:glyoxylate reductase (NADPH) activity"/>
    <property type="evidence" value="ECO:0007669"/>
    <property type="project" value="UniProtKB-EC"/>
</dbReference>
<name>A0A2K9J1Q0_9BACI</name>
<dbReference type="SUPFAM" id="SSF52283">
    <property type="entry name" value="Formate/glycerate dehydrogenase catalytic domain-like"/>
    <property type="match status" value="1"/>
</dbReference>
<keyword evidence="2 3" id="KW-0560">Oxidoreductase</keyword>
<feature type="domain" description="D-isomer specific 2-hydroxyacid dehydrogenase NAD-binding" evidence="5">
    <location>
        <begin position="111"/>
        <end position="289"/>
    </location>
</feature>
<dbReference type="GO" id="GO:0005829">
    <property type="term" value="C:cytosol"/>
    <property type="evidence" value="ECO:0007669"/>
    <property type="project" value="TreeGrafter"/>
</dbReference>
<dbReference type="STRING" id="302167.GCA_900166595_01666"/>
<dbReference type="InterPro" id="IPR029752">
    <property type="entry name" value="D-isomer_DH_CS1"/>
</dbReference>
<evidence type="ECO:0000313" key="6">
    <source>
        <dbReference type="EMBL" id="AUJ25882.1"/>
    </source>
</evidence>
<dbReference type="AlphaFoldDB" id="A0A2K9J1Q0"/>
<keyword evidence="6" id="KW-0670">Pyruvate</keyword>
<dbReference type="Gene3D" id="3.40.50.720">
    <property type="entry name" value="NAD(P)-binding Rossmann-like Domain"/>
    <property type="match status" value="2"/>
</dbReference>
<reference evidence="7" key="1">
    <citation type="submission" date="2016-11" db="EMBL/GenBank/DDBJ databases">
        <title>Complete genome sequence of Virgibacillus pantothenticus 21D, a halophilic bacterium isolated from the deep hypersaline anoxic basin Discovery in the Mediterranean Sea.</title>
        <authorList>
            <person name="Zeaiter Z."/>
            <person name="Booth J.M."/>
            <person name="Prosdocimi E.M."/>
            <person name="Mapelli F."/>
            <person name="Fusi M."/>
            <person name="Daffonchio D."/>
            <person name="Borin S."/>
            <person name="Crotti E."/>
        </authorList>
    </citation>
    <scope>NUCLEOTIDE SEQUENCE [LARGE SCALE GENOMIC DNA]</scope>
    <source>
        <strain evidence="7">21D</strain>
    </source>
</reference>
<dbReference type="InterPro" id="IPR029753">
    <property type="entry name" value="D-isomer_DH_CS"/>
</dbReference>
<dbReference type="PROSITE" id="PS00065">
    <property type="entry name" value="D_2_HYDROXYACID_DH_1"/>
    <property type="match status" value="1"/>
</dbReference>
<dbReference type="PANTHER" id="PTHR10996:SF283">
    <property type="entry name" value="GLYOXYLATE_HYDROXYPYRUVATE REDUCTASE B"/>
    <property type="match status" value="1"/>
</dbReference>
<gene>
    <name evidence="6" type="primary">ghrB_2</name>
    <name evidence="6" type="ORF">A21D_02837</name>
</gene>
<sequence length="323" mass="35698">MRKPYVYVTRKIPAALLAPYKDDFTFNYWEREETSVPREELTKQIKKADALICMVGDAIDKSTLEEANQLKIIANLAVGYDNIDLEAAKSRGIFVTNTPDVLTETTADLGFALLLATARRLMEANNYIRQGKWKEWSPYLLAGADVHQKTIGIVGMGRIGRALARRAQGFGMKIMYHNRSRNLVAESELGATYVGFSDLLKTADFVVSVVPLSSETENMFDSHAFQLMKKDALFINISRGGVVNEEALFQALQNGEIQAAGLDVFKEEPISKDHPLLQLPNVVALPHIGSASVETRTSMWNLSLENVAAVLHGSAPKTPVSLQ</sequence>
<dbReference type="InterPro" id="IPR006140">
    <property type="entry name" value="D-isomer_DH_NAD-bd"/>
</dbReference>
<evidence type="ECO:0000259" key="4">
    <source>
        <dbReference type="Pfam" id="PF00389"/>
    </source>
</evidence>
<dbReference type="Proteomes" id="UP000234237">
    <property type="component" value="Chromosome"/>
</dbReference>
<evidence type="ECO:0000256" key="3">
    <source>
        <dbReference type="RuleBase" id="RU003719"/>
    </source>
</evidence>
<dbReference type="EMBL" id="CP018622">
    <property type="protein sequence ID" value="AUJ25882.1"/>
    <property type="molecule type" value="Genomic_DNA"/>
</dbReference>
<proteinExistence type="inferred from homology"/>
<dbReference type="GO" id="GO:0051287">
    <property type="term" value="F:NAD binding"/>
    <property type="evidence" value="ECO:0007669"/>
    <property type="project" value="InterPro"/>
</dbReference>
<dbReference type="SUPFAM" id="SSF51735">
    <property type="entry name" value="NAD(P)-binding Rossmann-fold domains"/>
    <property type="match status" value="1"/>
</dbReference>